<dbReference type="InterPro" id="IPR035906">
    <property type="entry name" value="MetI-like_sf"/>
</dbReference>
<dbReference type="InterPro" id="IPR000515">
    <property type="entry name" value="MetI-like"/>
</dbReference>
<evidence type="ECO:0000256" key="6">
    <source>
        <dbReference type="ARBA" id="ARBA00023136"/>
    </source>
</evidence>
<feature type="transmembrane region" description="Helical" evidence="7">
    <location>
        <begin position="21"/>
        <end position="43"/>
    </location>
</feature>
<evidence type="ECO:0000256" key="3">
    <source>
        <dbReference type="ARBA" id="ARBA00022475"/>
    </source>
</evidence>
<name>A0A3E4UHX1_9FIRM</name>
<proteinExistence type="inferred from homology"/>
<feature type="transmembrane region" description="Helical" evidence="7">
    <location>
        <begin position="80"/>
        <end position="100"/>
    </location>
</feature>
<evidence type="ECO:0000313" key="9">
    <source>
        <dbReference type="EMBL" id="RGM08649.1"/>
    </source>
</evidence>
<keyword evidence="5 7" id="KW-1133">Transmembrane helix</keyword>
<evidence type="ECO:0000256" key="2">
    <source>
        <dbReference type="ARBA" id="ARBA00022448"/>
    </source>
</evidence>
<dbReference type="EMBL" id="QSSQ01000001">
    <property type="protein sequence ID" value="RGM08649.1"/>
    <property type="molecule type" value="Genomic_DNA"/>
</dbReference>
<dbReference type="SUPFAM" id="SSF161098">
    <property type="entry name" value="MetI-like"/>
    <property type="match status" value="1"/>
</dbReference>
<dbReference type="InterPro" id="IPR050809">
    <property type="entry name" value="UgpAE/MalFG_permease"/>
</dbReference>
<dbReference type="Pfam" id="PF00528">
    <property type="entry name" value="BPD_transp_1"/>
    <property type="match status" value="1"/>
</dbReference>
<evidence type="ECO:0000256" key="7">
    <source>
        <dbReference type="RuleBase" id="RU363032"/>
    </source>
</evidence>
<keyword evidence="3" id="KW-1003">Cell membrane</keyword>
<dbReference type="GO" id="GO:0005886">
    <property type="term" value="C:plasma membrane"/>
    <property type="evidence" value="ECO:0007669"/>
    <property type="project" value="UniProtKB-SubCell"/>
</dbReference>
<dbReference type="Gene3D" id="1.10.3720.10">
    <property type="entry name" value="MetI-like"/>
    <property type="match status" value="1"/>
</dbReference>
<evidence type="ECO:0000256" key="1">
    <source>
        <dbReference type="ARBA" id="ARBA00004651"/>
    </source>
</evidence>
<evidence type="ECO:0000313" key="10">
    <source>
        <dbReference type="Proteomes" id="UP000261257"/>
    </source>
</evidence>
<keyword evidence="4 7" id="KW-0812">Transmembrane</keyword>
<evidence type="ECO:0000256" key="5">
    <source>
        <dbReference type="ARBA" id="ARBA00022989"/>
    </source>
</evidence>
<dbReference type="Proteomes" id="UP000261257">
    <property type="component" value="Unassembled WGS sequence"/>
</dbReference>
<comment type="similarity">
    <text evidence="7">Belongs to the binding-protein-dependent transport system permease family.</text>
</comment>
<protein>
    <submittedName>
        <fullName evidence="9">Sugar ABC transporter permease</fullName>
    </submittedName>
</protein>
<dbReference type="AlphaFoldDB" id="A0A3E4UHX1"/>
<dbReference type="GO" id="GO:0055085">
    <property type="term" value="P:transmembrane transport"/>
    <property type="evidence" value="ECO:0007669"/>
    <property type="project" value="InterPro"/>
</dbReference>
<keyword evidence="6 7" id="KW-0472">Membrane</keyword>
<dbReference type="PROSITE" id="PS50928">
    <property type="entry name" value="ABC_TM1"/>
    <property type="match status" value="1"/>
</dbReference>
<reference evidence="9 10" key="1">
    <citation type="submission" date="2018-08" db="EMBL/GenBank/DDBJ databases">
        <title>A genome reference for cultivated species of the human gut microbiota.</title>
        <authorList>
            <person name="Zou Y."/>
            <person name="Xue W."/>
            <person name="Luo G."/>
        </authorList>
    </citation>
    <scope>NUCLEOTIDE SEQUENCE [LARGE SCALE GENOMIC DNA]</scope>
    <source>
        <strain evidence="9 10">TF05-11AC</strain>
    </source>
</reference>
<comment type="caution">
    <text evidence="9">The sequence shown here is derived from an EMBL/GenBank/DDBJ whole genome shotgun (WGS) entry which is preliminary data.</text>
</comment>
<feature type="domain" description="ABC transmembrane type-1" evidence="8">
    <location>
        <begin position="76"/>
        <end position="291"/>
    </location>
</feature>
<organism evidence="9 10">
    <name type="scientific">Hungatella hathewayi</name>
    <dbReference type="NCBI Taxonomy" id="154046"/>
    <lineage>
        <taxon>Bacteria</taxon>
        <taxon>Bacillati</taxon>
        <taxon>Bacillota</taxon>
        <taxon>Clostridia</taxon>
        <taxon>Lachnospirales</taxon>
        <taxon>Lachnospiraceae</taxon>
        <taxon>Hungatella</taxon>
    </lineage>
</organism>
<comment type="subcellular location">
    <subcellularLocation>
        <location evidence="1 7">Cell membrane</location>
        <topology evidence="1 7">Multi-pass membrane protein</topology>
    </subcellularLocation>
</comment>
<feature type="transmembrane region" description="Helical" evidence="7">
    <location>
        <begin position="166"/>
        <end position="186"/>
    </location>
</feature>
<dbReference type="PANTHER" id="PTHR43227:SF11">
    <property type="entry name" value="BLL4140 PROTEIN"/>
    <property type="match status" value="1"/>
</dbReference>
<feature type="transmembrane region" description="Helical" evidence="7">
    <location>
        <begin position="270"/>
        <end position="291"/>
    </location>
</feature>
<dbReference type="PANTHER" id="PTHR43227">
    <property type="entry name" value="BLL4140 PROTEIN"/>
    <property type="match status" value="1"/>
</dbReference>
<dbReference type="CDD" id="cd06261">
    <property type="entry name" value="TM_PBP2"/>
    <property type="match status" value="1"/>
</dbReference>
<keyword evidence="2 7" id="KW-0813">Transport</keyword>
<evidence type="ECO:0000256" key="4">
    <source>
        <dbReference type="ARBA" id="ARBA00022692"/>
    </source>
</evidence>
<sequence length="304" mass="34187">MNKMIKKKKRRNSTWQFWAIILIPLVLVFVFNYIPMFGVIIAFEDFSPRKGILGSDWVGLKYVIQFLTSQSSTKVIKNTFILGIYQLIFTFPVPIILAVSLNECRSRHIKKFVQLITYAPYFISTVVLVGILMQVTDMRIGIINRIIGIFNIGPINFFGDKDLFRGLFVGSGIWQTMGYSAVIYLASLAGVSMELKEAAICDGANRLKRICHVDIPGIFPTIVTMFIFNCGNIINIGFEKAYLMQNSVNMPKSELISTFVYKVGLSNANYSFATAAGLFNSVISFVLLIIVNQISKKLTDTSLF</sequence>
<accession>A0A3E4UHX1</accession>
<feature type="transmembrane region" description="Helical" evidence="7">
    <location>
        <begin position="112"/>
        <end position="136"/>
    </location>
</feature>
<gene>
    <name evidence="9" type="ORF">DXC39_01390</name>
</gene>
<evidence type="ECO:0000259" key="8">
    <source>
        <dbReference type="PROSITE" id="PS50928"/>
    </source>
</evidence>